<evidence type="ECO:0000256" key="4">
    <source>
        <dbReference type="ARBA" id="ARBA00023125"/>
    </source>
</evidence>
<dbReference type="eggNOG" id="COG3328">
    <property type="taxonomic scope" value="Bacteria"/>
</dbReference>
<accession>I5AWT6</accession>
<sequence length="399" mass="45856">MSDNIIQVNQEVIHTELKDLVRNSVEEALNAMLDAEADRLVNADRYAREEGRKGYRSGHYDRSFTTASGEVNLRMPKLKGLTFETSIIERYKRRETSVEEALIEMYLAGVSVRRIEDISEALWGTKVSPGTISNLNKKAYEHIEEWRNRPITEEYPYVFVDGIYLKRCWGGEFENCSVLIAIGVNNDGYREILGACEGLKEDIESWKNFFVWLKSRGLSGVKLITGDKALGMVEAIGEVFPDAKYQRCTVHFYRNVLSVTPKLKSKEVAKMLKAIHAQEDKEAALEKAAKVCEKLRKMKLTKAAQKVEESIFETLTYMNFPSEHWTRIRTNNTLERLNKEIKRRTKVVGTFPDGESALMLVCARLRYVSSSDWGNKRYLNMEHLRSMLISEEVHEQTTS</sequence>
<dbReference type="GO" id="GO:0004803">
    <property type="term" value="F:transposase activity"/>
    <property type="evidence" value="ECO:0007669"/>
    <property type="project" value="UniProtKB-UniRule"/>
</dbReference>
<comment type="function">
    <text evidence="1 6">Required for the transposition of the insertion element.</text>
</comment>
<keyword evidence="4 6" id="KW-0238">DNA-binding</keyword>
<dbReference type="AlphaFoldDB" id="I5AWT6"/>
<dbReference type="Pfam" id="PF00872">
    <property type="entry name" value="Transposase_mut"/>
    <property type="match status" value="1"/>
</dbReference>
<evidence type="ECO:0000256" key="1">
    <source>
        <dbReference type="ARBA" id="ARBA00002190"/>
    </source>
</evidence>
<reference evidence="7 8" key="2">
    <citation type="submission" date="2012-02" db="EMBL/GenBank/DDBJ databases">
        <title>Improved High-Quality Draft sequence of Eubacterium cellulosolvens 6.</title>
        <authorList>
            <consortium name="US DOE Joint Genome Institute"/>
            <person name="Lucas S."/>
            <person name="Han J."/>
            <person name="Lapidus A."/>
            <person name="Cheng J.-F."/>
            <person name="Goodwin L."/>
            <person name="Pitluck S."/>
            <person name="Peters L."/>
            <person name="Mikhailova N."/>
            <person name="Gu W."/>
            <person name="Detter J.C."/>
            <person name="Han C."/>
            <person name="Tapia R."/>
            <person name="Land M."/>
            <person name="Hauser L."/>
            <person name="Kyrpides N."/>
            <person name="Ivanova N."/>
            <person name="Pagani I."/>
            <person name="Johnson E."/>
            <person name="Mukhopadhyay B."/>
            <person name="Anderson I."/>
            <person name="Woyke T."/>
        </authorList>
    </citation>
    <scope>NUCLEOTIDE SEQUENCE [LARGE SCALE GENOMIC DNA]</scope>
    <source>
        <strain evidence="7 8">6</strain>
    </source>
</reference>
<reference evidence="7 8" key="1">
    <citation type="submission" date="2010-08" db="EMBL/GenBank/DDBJ databases">
        <authorList>
            <consortium name="US DOE Joint Genome Institute (JGI-PGF)"/>
            <person name="Lucas S."/>
            <person name="Copeland A."/>
            <person name="Lapidus A."/>
            <person name="Cheng J.-F."/>
            <person name="Bruce D."/>
            <person name="Goodwin L."/>
            <person name="Pitluck S."/>
            <person name="Land M.L."/>
            <person name="Hauser L."/>
            <person name="Chang Y.-J."/>
            <person name="Anderson I.J."/>
            <person name="Johnson E."/>
            <person name="Mulhopadhyay B."/>
            <person name="Kyrpides N."/>
            <person name="Woyke T.J."/>
        </authorList>
    </citation>
    <scope>NUCLEOTIDE SEQUENCE [LARGE SCALE GENOMIC DNA]</scope>
    <source>
        <strain evidence="7 8">6</strain>
    </source>
</reference>
<organism evidence="7 8">
    <name type="scientific">Eubacterium cellulosolvens (strain ATCC 43171 / JCM 9499 / 6)</name>
    <name type="common">Cillobacterium cellulosolvens</name>
    <dbReference type="NCBI Taxonomy" id="633697"/>
    <lineage>
        <taxon>Bacteria</taxon>
        <taxon>Bacillati</taxon>
        <taxon>Bacillota</taxon>
        <taxon>Clostridia</taxon>
        <taxon>Eubacteriales</taxon>
        <taxon>Eubacteriaceae</taxon>
        <taxon>Eubacterium</taxon>
    </lineage>
</organism>
<dbReference type="PROSITE" id="PS01007">
    <property type="entry name" value="TRANSPOSASE_MUTATOR"/>
    <property type="match status" value="1"/>
</dbReference>
<evidence type="ECO:0000256" key="6">
    <source>
        <dbReference type="RuleBase" id="RU365089"/>
    </source>
</evidence>
<dbReference type="InterPro" id="IPR001207">
    <property type="entry name" value="Transposase_mutator"/>
</dbReference>
<dbReference type="GO" id="GO:0003677">
    <property type="term" value="F:DNA binding"/>
    <property type="evidence" value="ECO:0007669"/>
    <property type="project" value="UniProtKB-UniRule"/>
</dbReference>
<dbReference type="Proteomes" id="UP000005753">
    <property type="component" value="Chromosome"/>
</dbReference>
<evidence type="ECO:0000256" key="2">
    <source>
        <dbReference type="ARBA" id="ARBA00010961"/>
    </source>
</evidence>
<comment type="similarity">
    <text evidence="2 6">Belongs to the transposase mutator family.</text>
</comment>
<proteinExistence type="inferred from homology"/>
<keyword evidence="6" id="KW-0814">Transposable element</keyword>
<evidence type="ECO:0000313" key="7">
    <source>
        <dbReference type="EMBL" id="EIM58259.1"/>
    </source>
</evidence>
<evidence type="ECO:0000313" key="8">
    <source>
        <dbReference type="Proteomes" id="UP000005753"/>
    </source>
</evidence>
<evidence type="ECO:0000256" key="3">
    <source>
        <dbReference type="ARBA" id="ARBA00022578"/>
    </source>
</evidence>
<dbReference type="NCBIfam" id="NF033543">
    <property type="entry name" value="transpos_IS256"/>
    <property type="match status" value="1"/>
</dbReference>
<evidence type="ECO:0000256" key="5">
    <source>
        <dbReference type="ARBA" id="ARBA00023172"/>
    </source>
</evidence>
<gene>
    <name evidence="7" type="ORF">EubceDRAFT1_2540</name>
</gene>
<dbReference type="PANTHER" id="PTHR33217">
    <property type="entry name" value="TRANSPOSASE FOR INSERTION SEQUENCE ELEMENT IS1081"/>
    <property type="match status" value="1"/>
</dbReference>
<dbReference type="PANTHER" id="PTHR33217:SF7">
    <property type="entry name" value="TRANSPOSASE FOR INSERTION SEQUENCE ELEMENT IS1081"/>
    <property type="match status" value="1"/>
</dbReference>
<name>I5AWT6_EUBC6</name>
<dbReference type="HOGENOM" id="CLU_036805_8_0_9"/>
<dbReference type="EMBL" id="CM001487">
    <property type="protein sequence ID" value="EIM58259.1"/>
    <property type="molecule type" value="Genomic_DNA"/>
</dbReference>
<dbReference type="GO" id="GO:0006313">
    <property type="term" value="P:DNA transposition"/>
    <property type="evidence" value="ECO:0007669"/>
    <property type="project" value="UniProtKB-UniRule"/>
</dbReference>
<keyword evidence="5 6" id="KW-0233">DNA recombination</keyword>
<dbReference type="OrthoDB" id="9779930at2"/>
<keyword evidence="3 6" id="KW-0815">Transposition</keyword>
<protein>
    <recommendedName>
        <fullName evidence="6">Mutator family transposase</fullName>
    </recommendedName>
</protein>
<keyword evidence="8" id="KW-1185">Reference proteome</keyword>